<evidence type="ECO:0000256" key="6">
    <source>
        <dbReference type="PIRSR" id="PIRSR617867-1"/>
    </source>
</evidence>
<accession>A0AAW1CSE8</accession>
<comment type="subcellular location">
    <subcellularLocation>
        <location evidence="1 7">Cytoplasm</location>
    </subcellularLocation>
</comment>
<dbReference type="GO" id="GO:0003993">
    <property type="term" value="F:acid phosphatase activity"/>
    <property type="evidence" value="ECO:0007669"/>
    <property type="project" value="UniProtKB-UniRule"/>
</dbReference>
<dbReference type="EMBL" id="JAPXFL010000012">
    <property type="protein sequence ID" value="KAK9499185.1"/>
    <property type="molecule type" value="Genomic_DNA"/>
</dbReference>
<dbReference type="CDD" id="cd16343">
    <property type="entry name" value="LMWPTP"/>
    <property type="match status" value="1"/>
</dbReference>
<dbReference type="AlphaFoldDB" id="A0AAW1CSE8"/>
<dbReference type="Gene3D" id="3.40.50.2300">
    <property type="match status" value="1"/>
</dbReference>
<dbReference type="EC" id="3.1.3.48" evidence="7"/>
<dbReference type="PANTHER" id="PTHR11717">
    <property type="entry name" value="LOW MOLECULAR WEIGHT PROTEIN TYROSINE PHOSPHATASE"/>
    <property type="match status" value="1"/>
</dbReference>
<dbReference type="PRINTS" id="PR00719">
    <property type="entry name" value="LMWPTPASE"/>
</dbReference>
<feature type="active site" evidence="6">
    <location>
        <position position="20"/>
    </location>
</feature>
<keyword evidence="4 7" id="KW-0378">Hydrolase</keyword>
<dbReference type="FunFam" id="3.40.50.2300:FF:000105">
    <property type="entry name" value="Low molecular weight phosphotyrosine protein"/>
    <property type="match status" value="1"/>
</dbReference>
<dbReference type="EC" id="3.1.3.2" evidence="7"/>
<evidence type="ECO:0000256" key="7">
    <source>
        <dbReference type="RuleBase" id="RU368115"/>
    </source>
</evidence>
<sequence length="158" mass="17851">MAESEMKKSVLFICLGNICRSPIAEAVFINLIKTRNVEDKWTVDSAALGPWHIGKSPDPRAMSVLKAKQINYSHKARQITKDDFRTFDYIFGMDEENMASLKRMAPKDGKAACALLGSYDPQGERIIEDPYYDDGDEGFYKCYEQCVRSCEGFLKTVG</sequence>
<comment type="function">
    <text evidence="7">Acts on tyrosine phosphorylated proteins, low-MW aryl phosphates and natural and synthetic acyl phosphates.</text>
</comment>
<keyword evidence="3 7" id="KW-0963">Cytoplasm</keyword>
<dbReference type="InterPro" id="IPR017867">
    <property type="entry name" value="Tyr_phospatase_low_mol_wt"/>
</dbReference>
<comment type="catalytic activity">
    <reaction evidence="7">
        <text>O-phospho-L-tyrosyl-[protein] + H2O = L-tyrosyl-[protein] + phosphate</text>
        <dbReference type="Rhea" id="RHEA:10684"/>
        <dbReference type="Rhea" id="RHEA-COMP:10136"/>
        <dbReference type="Rhea" id="RHEA-COMP:20101"/>
        <dbReference type="ChEBI" id="CHEBI:15377"/>
        <dbReference type="ChEBI" id="CHEBI:43474"/>
        <dbReference type="ChEBI" id="CHEBI:46858"/>
        <dbReference type="ChEBI" id="CHEBI:61978"/>
        <dbReference type="EC" id="3.1.3.48"/>
    </reaction>
</comment>
<evidence type="ECO:0000256" key="3">
    <source>
        <dbReference type="ARBA" id="ARBA00022490"/>
    </source>
</evidence>
<evidence type="ECO:0000256" key="4">
    <source>
        <dbReference type="ARBA" id="ARBA00022801"/>
    </source>
</evidence>
<evidence type="ECO:0000256" key="1">
    <source>
        <dbReference type="ARBA" id="ARBA00004496"/>
    </source>
</evidence>
<evidence type="ECO:0000313" key="9">
    <source>
        <dbReference type="EMBL" id="KAK9499185.1"/>
    </source>
</evidence>
<proteinExistence type="inferred from homology"/>
<reference evidence="9 10" key="1">
    <citation type="submission" date="2022-12" db="EMBL/GenBank/DDBJ databases">
        <title>Chromosome-level genome assembly of true bugs.</title>
        <authorList>
            <person name="Ma L."/>
            <person name="Li H."/>
        </authorList>
    </citation>
    <scope>NUCLEOTIDE SEQUENCE [LARGE SCALE GENOMIC DNA]</scope>
    <source>
        <strain evidence="9">Lab_2022b</strain>
    </source>
</reference>
<dbReference type="SUPFAM" id="SSF52788">
    <property type="entry name" value="Phosphotyrosine protein phosphatases I"/>
    <property type="match status" value="1"/>
</dbReference>
<feature type="domain" description="Phosphotyrosine protein phosphatase I" evidence="8">
    <location>
        <begin position="8"/>
        <end position="156"/>
    </location>
</feature>
<dbReference type="GO" id="GO:0004726">
    <property type="term" value="F:non-membrane spanning protein tyrosine phosphatase activity"/>
    <property type="evidence" value="ECO:0007669"/>
    <property type="project" value="InterPro"/>
</dbReference>
<comment type="similarity">
    <text evidence="2 7">Belongs to the low molecular weight phosphotyrosine protein phosphatase family.</text>
</comment>
<dbReference type="Pfam" id="PF01451">
    <property type="entry name" value="LMWPc"/>
    <property type="match status" value="1"/>
</dbReference>
<dbReference type="InterPro" id="IPR050438">
    <property type="entry name" value="LMW_PTPase"/>
</dbReference>
<dbReference type="GO" id="GO:0005737">
    <property type="term" value="C:cytoplasm"/>
    <property type="evidence" value="ECO:0007669"/>
    <property type="project" value="UniProtKB-SubCell"/>
</dbReference>
<feature type="active site" description="Nucleophile" evidence="6">
    <location>
        <position position="14"/>
    </location>
</feature>
<dbReference type="PRINTS" id="PR00720">
    <property type="entry name" value="MAMMALPTPASE"/>
</dbReference>
<dbReference type="InterPro" id="IPR036196">
    <property type="entry name" value="Ptyr_pPase_sf"/>
</dbReference>
<gene>
    <name evidence="9" type="ORF">O3M35_003684</name>
</gene>
<dbReference type="InterPro" id="IPR023485">
    <property type="entry name" value="Ptyr_pPase"/>
</dbReference>
<feature type="active site" description="Proton donor" evidence="6">
    <location>
        <position position="129"/>
    </location>
</feature>
<comment type="catalytic activity">
    <reaction evidence="7">
        <text>a phosphate monoester + H2O = an alcohol + phosphate</text>
        <dbReference type="Rhea" id="RHEA:15017"/>
        <dbReference type="ChEBI" id="CHEBI:15377"/>
        <dbReference type="ChEBI" id="CHEBI:30879"/>
        <dbReference type="ChEBI" id="CHEBI:43474"/>
        <dbReference type="ChEBI" id="CHEBI:67140"/>
        <dbReference type="EC" id="3.1.3.2"/>
    </reaction>
</comment>
<dbReference type="InterPro" id="IPR002115">
    <property type="entry name" value="Tyr_Pase_low_mol_wt_mml"/>
</dbReference>
<keyword evidence="5 7" id="KW-0904">Protein phosphatase</keyword>
<protein>
    <recommendedName>
        <fullName evidence="7">Low molecular weight phosphotyrosine protein phosphatase</fullName>
        <shortName evidence="7">LMW-PTP</shortName>
        <shortName evidence="7">LMW-PTPase</shortName>
        <ecNumber evidence="7">3.1.3.2</ecNumber>
        <ecNumber evidence="7">3.1.3.48</ecNumber>
    </recommendedName>
    <alternativeName>
        <fullName evidence="7">Low molecular weight cytosolic acid phosphatase</fullName>
    </alternativeName>
</protein>
<keyword evidence="10" id="KW-1185">Reference proteome</keyword>
<dbReference type="SMART" id="SM00226">
    <property type="entry name" value="LMWPc"/>
    <property type="match status" value="1"/>
</dbReference>
<comment type="caution">
    <text evidence="9">The sequence shown here is derived from an EMBL/GenBank/DDBJ whole genome shotgun (WGS) entry which is preliminary data.</text>
</comment>
<evidence type="ECO:0000259" key="8">
    <source>
        <dbReference type="SMART" id="SM00226"/>
    </source>
</evidence>
<organism evidence="9 10">
    <name type="scientific">Rhynocoris fuscipes</name>
    <dbReference type="NCBI Taxonomy" id="488301"/>
    <lineage>
        <taxon>Eukaryota</taxon>
        <taxon>Metazoa</taxon>
        <taxon>Ecdysozoa</taxon>
        <taxon>Arthropoda</taxon>
        <taxon>Hexapoda</taxon>
        <taxon>Insecta</taxon>
        <taxon>Pterygota</taxon>
        <taxon>Neoptera</taxon>
        <taxon>Paraneoptera</taxon>
        <taxon>Hemiptera</taxon>
        <taxon>Heteroptera</taxon>
        <taxon>Panheteroptera</taxon>
        <taxon>Cimicomorpha</taxon>
        <taxon>Reduviidae</taxon>
        <taxon>Harpactorinae</taxon>
        <taxon>Harpactorini</taxon>
        <taxon>Rhynocoris</taxon>
    </lineage>
</organism>
<evidence type="ECO:0000313" key="10">
    <source>
        <dbReference type="Proteomes" id="UP001461498"/>
    </source>
</evidence>
<evidence type="ECO:0000256" key="2">
    <source>
        <dbReference type="ARBA" id="ARBA00011063"/>
    </source>
</evidence>
<name>A0AAW1CSE8_9HEMI</name>
<evidence type="ECO:0000256" key="5">
    <source>
        <dbReference type="ARBA" id="ARBA00022912"/>
    </source>
</evidence>
<dbReference type="PANTHER" id="PTHR11717:SF7">
    <property type="entry name" value="LOW MOLECULAR WEIGHT PHOSPHOTYROSINE PROTEIN PHOSPHATASE"/>
    <property type="match status" value="1"/>
</dbReference>
<dbReference type="Proteomes" id="UP001461498">
    <property type="component" value="Unassembled WGS sequence"/>
</dbReference>